<evidence type="ECO:0000256" key="1">
    <source>
        <dbReference type="ARBA" id="ARBA00004196"/>
    </source>
</evidence>
<dbReference type="InterPro" id="IPR013740">
    <property type="entry name" value="Redoxin"/>
</dbReference>
<dbReference type="CDD" id="cd02966">
    <property type="entry name" value="TlpA_like_family"/>
    <property type="match status" value="1"/>
</dbReference>
<evidence type="ECO:0000256" key="3">
    <source>
        <dbReference type="ARBA" id="ARBA00023284"/>
    </source>
</evidence>
<evidence type="ECO:0000256" key="2">
    <source>
        <dbReference type="ARBA" id="ARBA00022748"/>
    </source>
</evidence>
<gene>
    <name evidence="6" type="ORF">WG901_18225</name>
</gene>
<dbReference type="Proteomes" id="UP001361239">
    <property type="component" value="Unassembled WGS sequence"/>
</dbReference>
<reference evidence="6 7" key="1">
    <citation type="submission" date="2024-03" db="EMBL/GenBank/DDBJ databases">
        <authorList>
            <person name="Jo J.-H."/>
        </authorList>
    </citation>
    <scope>NUCLEOTIDE SEQUENCE [LARGE SCALE GENOMIC DNA]</scope>
    <source>
        <strain evidence="6 7">PS1R-30</strain>
    </source>
</reference>
<feature type="compositionally biased region" description="Polar residues" evidence="4">
    <location>
        <begin position="28"/>
        <end position="42"/>
    </location>
</feature>
<keyword evidence="7" id="KW-1185">Reference proteome</keyword>
<evidence type="ECO:0000256" key="4">
    <source>
        <dbReference type="SAM" id="MobiDB-lite"/>
    </source>
</evidence>
<proteinExistence type="predicted"/>
<dbReference type="EMBL" id="JBBHJZ010000004">
    <property type="protein sequence ID" value="MEJ5978595.1"/>
    <property type="molecule type" value="Genomic_DNA"/>
</dbReference>
<comment type="caution">
    <text evidence="6">The sequence shown here is derived from an EMBL/GenBank/DDBJ whole genome shotgun (WGS) entry which is preliminary data.</text>
</comment>
<dbReference type="PANTHER" id="PTHR42852">
    <property type="entry name" value="THIOL:DISULFIDE INTERCHANGE PROTEIN DSBE"/>
    <property type="match status" value="1"/>
</dbReference>
<evidence type="ECO:0000259" key="5">
    <source>
        <dbReference type="PROSITE" id="PS51352"/>
    </source>
</evidence>
<dbReference type="InterPro" id="IPR050553">
    <property type="entry name" value="Thioredoxin_ResA/DsbE_sf"/>
</dbReference>
<dbReference type="SUPFAM" id="SSF52833">
    <property type="entry name" value="Thioredoxin-like"/>
    <property type="match status" value="1"/>
</dbReference>
<dbReference type="Pfam" id="PF08534">
    <property type="entry name" value="Redoxin"/>
    <property type="match status" value="1"/>
</dbReference>
<keyword evidence="2" id="KW-0201">Cytochrome c-type biogenesis</keyword>
<name>A0ABU8RZU2_9SPHN</name>
<evidence type="ECO:0000313" key="7">
    <source>
        <dbReference type="Proteomes" id="UP001361239"/>
    </source>
</evidence>
<dbReference type="InterPro" id="IPR013766">
    <property type="entry name" value="Thioredoxin_domain"/>
</dbReference>
<organism evidence="6 7">
    <name type="scientific">Novosphingobium anseongense</name>
    <dbReference type="NCBI Taxonomy" id="3133436"/>
    <lineage>
        <taxon>Bacteria</taxon>
        <taxon>Pseudomonadati</taxon>
        <taxon>Pseudomonadota</taxon>
        <taxon>Alphaproteobacteria</taxon>
        <taxon>Sphingomonadales</taxon>
        <taxon>Sphingomonadaceae</taxon>
        <taxon>Novosphingobium</taxon>
    </lineage>
</organism>
<dbReference type="RefSeq" id="WP_339588537.1">
    <property type="nucleotide sequence ID" value="NZ_JBBHJZ010000004.1"/>
</dbReference>
<dbReference type="PROSITE" id="PS00194">
    <property type="entry name" value="THIOREDOXIN_1"/>
    <property type="match status" value="1"/>
</dbReference>
<protein>
    <submittedName>
        <fullName evidence="6">TlpA disulfide reductase family protein</fullName>
    </submittedName>
</protein>
<accession>A0ABU8RZU2</accession>
<dbReference type="PANTHER" id="PTHR42852:SF13">
    <property type="entry name" value="PROTEIN DIPZ"/>
    <property type="match status" value="1"/>
</dbReference>
<feature type="domain" description="Thioredoxin" evidence="5">
    <location>
        <begin position="55"/>
        <end position="196"/>
    </location>
</feature>
<dbReference type="PROSITE" id="PS51257">
    <property type="entry name" value="PROKAR_LIPOPROTEIN"/>
    <property type="match status" value="1"/>
</dbReference>
<comment type="subcellular location">
    <subcellularLocation>
        <location evidence="1">Cell envelope</location>
    </subcellularLocation>
</comment>
<sequence length="196" mass="20854">MLSSRSLKIAVLGLAVAIAGCNRESSEKAQPQPSASADTSQAAGGEALSGAIDRSHKGSAMPEFTLTDQAGKQVKLASFNGKPLLVNLWATWCAPCVVELPMLDKLAETRGAELKVLTVSQDMPTTANKVASFLAGKGATHLEPWLDPKNDLAVHYEVTTLPTTVFYDAQGKEVWRYVGGHDWTSAEAARMLAEAK</sequence>
<dbReference type="InterPro" id="IPR036249">
    <property type="entry name" value="Thioredoxin-like_sf"/>
</dbReference>
<keyword evidence="3" id="KW-0676">Redox-active center</keyword>
<dbReference type="PROSITE" id="PS51352">
    <property type="entry name" value="THIOREDOXIN_2"/>
    <property type="match status" value="1"/>
</dbReference>
<evidence type="ECO:0000313" key="6">
    <source>
        <dbReference type="EMBL" id="MEJ5978595.1"/>
    </source>
</evidence>
<dbReference type="Gene3D" id="3.40.30.10">
    <property type="entry name" value="Glutaredoxin"/>
    <property type="match status" value="1"/>
</dbReference>
<feature type="region of interest" description="Disordered" evidence="4">
    <location>
        <begin position="25"/>
        <end position="46"/>
    </location>
</feature>
<dbReference type="InterPro" id="IPR017937">
    <property type="entry name" value="Thioredoxin_CS"/>
</dbReference>